<dbReference type="OrthoDB" id="9795002at2"/>
<name>A0A1W2BS61_9BACT</name>
<proteinExistence type="predicted"/>
<evidence type="ECO:0000256" key="2">
    <source>
        <dbReference type="ARBA" id="ARBA00023163"/>
    </source>
</evidence>
<sequence>MEKDIPQPYDKYIKALMDISGAITSDLYLEDILKLTVMVTAKVTGVEICSLWLVDDTCHPPQIRLKATQAFDRDYIKDRSLDMDEGVVGAVLTGKAPIIIENVLQDPRFKEKEMADKLGLISMVGVPLQVLDDRIIGALNCFTSTPHLFSDTEVNLIRTVANQAAIAILNTELMVKTQVIQEELETRKMVERAKEVLMMRQKKTGEEAYKWIRKRSMDTRKSMRFVAEAIMLSEELTREFK</sequence>
<dbReference type="SMART" id="SM01012">
    <property type="entry name" value="ANTAR"/>
    <property type="match status" value="1"/>
</dbReference>
<reference evidence="4 5" key="1">
    <citation type="submission" date="2017-04" db="EMBL/GenBank/DDBJ databases">
        <authorList>
            <person name="Afonso C.L."/>
            <person name="Miller P.J."/>
            <person name="Scott M.A."/>
            <person name="Spackman E."/>
            <person name="Goraichik I."/>
            <person name="Dimitrov K.M."/>
            <person name="Suarez D.L."/>
            <person name="Swayne D.E."/>
        </authorList>
    </citation>
    <scope>NUCLEOTIDE SEQUENCE [LARGE SCALE GENOMIC DNA]</scope>
    <source>
        <strain evidence="4 5">DSM 3385</strain>
    </source>
</reference>
<keyword evidence="2" id="KW-0804">Transcription</keyword>
<dbReference type="SUPFAM" id="SSF55781">
    <property type="entry name" value="GAF domain-like"/>
    <property type="match status" value="1"/>
</dbReference>
<evidence type="ECO:0000259" key="3">
    <source>
        <dbReference type="PROSITE" id="PS50921"/>
    </source>
</evidence>
<keyword evidence="1" id="KW-0805">Transcription regulation</keyword>
<dbReference type="InterPro" id="IPR003018">
    <property type="entry name" value="GAF"/>
</dbReference>
<dbReference type="InterPro" id="IPR036388">
    <property type="entry name" value="WH-like_DNA-bd_sf"/>
</dbReference>
<dbReference type="SMART" id="SM00065">
    <property type="entry name" value="GAF"/>
    <property type="match status" value="1"/>
</dbReference>
<feature type="domain" description="ANTAR" evidence="3">
    <location>
        <begin position="170"/>
        <end position="231"/>
    </location>
</feature>
<dbReference type="InterPro" id="IPR005561">
    <property type="entry name" value="ANTAR"/>
</dbReference>
<dbReference type="Gene3D" id="3.30.450.40">
    <property type="match status" value="1"/>
</dbReference>
<dbReference type="GO" id="GO:0003723">
    <property type="term" value="F:RNA binding"/>
    <property type="evidence" value="ECO:0007669"/>
    <property type="project" value="InterPro"/>
</dbReference>
<evidence type="ECO:0000313" key="4">
    <source>
        <dbReference type="EMBL" id="SMC75408.1"/>
    </source>
</evidence>
<dbReference type="Pfam" id="PF01590">
    <property type="entry name" value="GAF"/>
    <property type="match status" value="1"/>
</dbReference>
<dbReference type="Pfam" id="PF03861">
    <property type="entry name" value="ANTAR"/>
    <property type="match status" value="1"/>
</dbReference>
<protein>
    <submittedName>
        <fullName evidence="4">GAF domain-containing protein</fullName>
    </submittedName>
</protein>
<dbReference type="Gene3D" id="1.10.10.10">
    <property type="entry name" value="Winged helix-like DNA-binding domain superfamily/Winged helix DNA-binding domain"/>
    <property type="match status" value="1"/>
</dbReference>
<accession>A0A1W2BS61</accession>
<dbReference type="RefSeq" id="WP_084068861.1">
    <property type="nucleotide sequence ID" value="NZ_FWXY01000009.1"/>
</dbReference>
<dbReference type="Proteomes" id="UP000192418">
    <property type="component" value="Unassembled WGS sequence"/>
</dbReference>
<organism evidence="4 5">
    <name type="scientific">Desulfocicer vacuolatum DSM 3385</name>
    <dbReference type="NCBI Taxonomy" id="1121400"/>
    <lineage>
        <taxon>Bacteria</taxon>
        <taxon>Pseudomonadati</taxon>
        <taxon>Thermodesulfobacteriota</taxon>
        <taxon>Desulfobacteria</taxon>
        <taxon>Desulfobacterales</taxon>
        <taxon>Desulfobacteraceae</taxon>
        <taxon>Desulfocicer</taxon>
    </lineage>
</organism>
<evidence type="ECO:0000313" key="5">
    <source>
        <dbReference type="Proteomes" id="UP000192418"/>
    </source>
</evidence>
<dbReference type="PROSITE" id="PS50921">
    <property type="entry name" value="ANTAR"/>
    <property type="match status" value="1"/>
</dbReference>
<evidence type="ECO:0000256" key="1">
    <source>
        <dbReference type="ARBA" id="ARBA00023015"/>
    </source>
</evidence>
<dbReference type="AlphaFoldDB" id="A0A1W2BS61"/>
<dbReference type="InterPro" id="IPR029016">
    <property type="entry name" value="GAF-like_dom_sf"/>
</dbReference>
<dbReference type="STRING" id="1121400.SAMN02746065_10967"/>
<dbReference type="EMBL" id="FWXY01000009">
    <property type="protein sequence ID" value="SMC75408.1"/>
    <property type="molecule type" value="Genomic_DNA"/>
</dbReference>
<gene>
    <name evidence="4" type="ORF">SAMN02746065_10967</name>
</gene>
<keyword evidence="5" id="KW-1185">Reference proteome</keyword>